<comment type="caution">
    <text evidence="7">The sequence shown here is derived from an EMBL/GenBank/DDBJ whole genome shotgun (WGS) entry which is preliminary data.</text>
</comment>
<comment type="subcellular location">
    <subcellularLocation>
        <location evidence="1">Membrane</location>
        <topology evidence="1">Single-pass membrane protein</topology>
    </subcellularLocation>
</comment>
<evidence type="ECO:0000256" key="2">
    <source>
        <dbReference type="ARBA" id="ARBA00022692"/>
    </source>
</evidence>
<dbReference type="Proteomes" id="UP000295701">
    <property type="component" value="Unassembled WGS sequence"/>
</dbReference>
<evidence type="ECO:0000256" key="3">
    <source>
        <dbReference type="ARBA" id="ARBA00022989"/>
    </source>
</evidence>
<sequence length="1425" mass="146502">MRKLARTGLFALILGTLPVAAQDVAEEEDGGGFLENLIESRLSGPGFQVDVRGFQGALSSRATIDAIIISDDEGPWLTVHDAVLDWRRSALLRGRLEVEELAAARIELPRLPQGDDSVDLPSAEATPFRLPDLPVAINIGRLDIDSFELGQPVIGEAAVVTLEGSANLADGAGRVDIRAERIDDERGILSLEGEFDNDTRELALDLALEEGPNGIVANLADLPGKPSLSASVEGSGPLDDFRADLSLATDGEPRLDGTVTLTGEDGGTVFAADLQGDVTALFSPQYRPFFGPDVSLEARGTRGADGALSLARLSLEAQSLNLQGRAEIGADGVPDLLDLTGRIAATDGGPVLLPVGEAIRVDGVDLDIQFDASAGDTWTGDIVIEGLDRPGLSLDRVALDGDGIISGSGDTLAVTADLDFDAAGLSLEDAGLEQALGDRIAGGARIDYRAGTPVALDALRLDGAGFTLTGEGSLDPDGENVPLSLTAQLDADRLAVFSALAGRPLNGAATLDLDADATLLGGTFDVALDGRTRDLALNIPQLDPLIGGETRVTLRAERDETGTRIPQLALRNDAVTIYGQAALGSGEGSVALEARIDTLARIDDRLSGPATLTLDAENPGDAWYVTLDATGADARVEGNVTIADLEADAPRADGRLNVQARDLANFGAILDRELGGSVDLRVEGSGRLDGSMADVTLDGTVSDIATGQAELDNLLSGRTALSASVEKNGDAIRLPALRIENPQITATAEARLAPGDSAIDADIALSDLSRVVPAMSGAARVTLDATETGQGWSVDLDGTGAGAEIAADVLLTGLRGETAVPAADGDVSLSVNDLSVFSSIANRPLGGSLRADISGQGALDAGRFDLSANATARNLRAGIAQLDQLLTGAAELAIDASRTGADSPIRVRTFRLDAAGLDATAQGSILGGASDLTFDARLDNLGRFVDGLPGPLTARGRATQGGRGITLDVALDGPAGIDAQVTGSVAEDFGTANLSIDGAAPLRIANPFIQPRSLQGVARFDLGLNGPLALSSLGGTVTVADARFIAPNLALVLEGINATARIRGDSVSIDATARKQEGGTLSASGTIGLGAGFPADLSATLSRVVVEDPRLYRTTADGTVTLTGPLTGGAVIGGTIRLGTTELRVPSTGLGATGPIPDGLVHVNAPPGVTATRRRAGLIEEDSDDARAGGGGGGGFALDLTIIADNRIFVRGRGLDAELGGRLTITGTTSNVIPSGRFELIRGRIDLLGQRITLTEGSITLQGDFVPVLRLVARTSSGDVTVFIVVEGDVSEPDITFRSEPELPEDEVLARLIFGRSIEQISPLQAAQLASAVATLAGKGGGGIVSNLRDQFGLNDLDVTTDDEGNIGVRAGAYLSENLYTDVTIEAGGEAEVNLNLDLTDTITIRGGTSNTGESSVGIFYERDY</sequence>
<feature type="chain" id="PRO_5020224608" description="Translocation and assembly module TamB C-terminal domain-containing protein" evidence="5">
    <location>
        <begin position="22"/>
        <end position="1425"/>
    </location>
</feature>
<dbReference type="RefSeq" id="WP_133396982.1">
    <property type="nucleotide sequence ID" value="NZ_SNAA01000010.1"/>
</dbReference>
<evidence type="ECO:0000313" key="8">
    <source>
        <dbReference type="Proteomes" id="UP000295701"/>
    </source>
</evidence>
<evidence type="ECO:0000256" key="5">
    <source>
        <dbReference type="SAM" id="SignalP"/>
    </source>
</evidence>
<keyword evidence="8" id="KW-1185">Reference proteome</keyword>
<proteinExistence type="predicted"/>
<evidence type="ECO:0000259" key="6">
    <source>
        <dbReference type="Pfam" id="PF04357"/>
    </source>
</evidence>
<reference evidence="7 8" key="1">
    <citation type="submission" date="2019-03" db="EMBL/GenBank/DDBJ databases">
        <title>Primorskyibacter sp. SS33 isolated from sediments.</title>
        <authorList>
            <person name="Xunke S."/>
        </authorList>
    </citation>
    <scope>NUCLEOTIDE SEQUENCE [LARGE SCALE GENOMIC DNA]</scope>
    <source>
        <strain evidence="7 8">SS33</strain>
    </source>
</reference>
<evidence type="ECO:0000256" key="1">
    <source>
        <dbReference type="ARBA" id="ARBA00004167"/>
    </source>
</evidence>
<dbReference type="Pfam" id="PF04357">
    <property type="entry name" value="TamB"/>
    <property type="match status" value="1"/>
</dbReference>
<dbReference type="GO" id="GO:0097347">
    <property type="term" value="C:TAM protein secretion complex"/>
    <property type="evidence" value="ECO:0007669"/>
    <property type="project" value="TreeGrafter"/>
</dbReference>
<organism evidence="7 8">
    <name type="scientific">Palleronia sediminis</name>
    <dbReference type="NCBI Taxonomy" id="2547833"/>
    <lineage>
        <taxon>Bacteria</taxon>
        <taxon>Pseudomonadati</taxon>
        <taxon>Pseudomonadota</taxon>
        <taxon>Alphaproteobacteria</taxon>
        <taxon>Rhodobacterales</taxon>
        <taxon>Roseobacteraceae</taxon>
        <taxon>Palleronia</taxon>
    </lineage>
</organism>
<feature type="domain" description="Translocation and assembly module TamB C-terminal" evidence="6">
    <location>
        <begin position="1072"/>
        <end position="1425"/>
    </location>
</feature>
<dbReference type="PANTHER" id="PTHR36985:SF1">
    <property type="entry name" value="TRANSLOCATION AND ASSEMBLY MODULE SUBUNIT TAMB"/>
    <property type="match status" value="1"/>
</dbReference>
<dbReference type="InterPro" id="IPR007452">
    <property type="entry name" value="TamB_C"/>
</dbReference>
<dbReference type="GO" id="GO:0009306">
    <property type="term" value="P:protein secretion"/>
    <property type="evidence" value="ECO:0007669"/>
    <property type="project" value="InterPro"/>
</dbReference>
<gene>
    <name evidence="7" type="ORF">E2L08_10225</name>
</gene>
<dbReference type="EMBL" id="SNAA01000010">
    <property type="protein sequence ID" value="TDL79391.1"/>
    <property type="molecule type" value="Genomic_DNA"/>
</dbReference>
<dbReference type="GO" id="GO:0005886">
    <property type="term" value="C:plasma membrane"/>
    <property type="evidence" value="ECO:0007669"/>
    <property type="project" value="InterPro"/>
</dbReference>
<keyword evidence="4" id="KW-0472">Membrane</keyword>
<keyword evidence="3" id="KW-1133">Transmembrane helix</keyword>
<name>A0A4R6A6N9_9RHOB</name>
<evidence type="ECO:0000256" key="4">
    <source>
        <dbReference type="ARBA" id="ARBA00023136"/>
    </source>
</evidence>
<feature type="signal peptide" evidence="5">
    <location>
        <begin position="1"/>
        <end position="21"/>
    </location>
</feature>
<keyword evidence="5" id="KW-0732">Signal</keyword>
<accession>A0A4R6A6N9</accession>
<dbReference type="PANTHER" id="PTHR36985">
    <property type="entry name" value="TRANSLOCATION AND ASSEMBLY MODULE SUBUNIT TAMB"/>
    <property type="match status" value="1"/>
</dbReference>
<evidence type="ECO:0000313" key="7">
    <source>
        <dbReference type="EMBL" id="TDL79391.1"/>
    </source>
</evidence>
<protein>
    <recommendedName>
        <fullName evidence="6">Translocation and assembly module TamB C-terminal domain-containing protein</fullName>
    </recommendedName>
</protein>
<keyword evidence="2" id="KW-0812">Transmembrane</keyword>
<dbReference type="OrthoDB" id="7784409at2"/>